<sequence length="147" mass="16019">MTHAGCARTPLRAVDLVAQHPPARDAVRGHPLPAKATNAAGRNARDEHGVARHEALDTRADFVDHADAFMAQHTAWRGGLHVALDDVQIRAADSGVLEFDDCVRRRLDAWLRALFDVDDAFAFIDESLHTGVACGCESWMLEAGERG</sequence>
<feature type="region of interest" description="Disordered" evidence="1">
    <location>
        <begin position="24"/>
        <end position="47"/>
    </location>
</feature>
<dbReference type="VEuPathDB" id="FungiDB:HCDG_01918"/>
<dbReference type="EMBL" id="GG692420">
    <property type="protein sequence ID" value="EER43888.1"/>
    <property type="molecule type" value="Genomic_DNA"/>
</dbReference>
<dbReference type="AntiFam" id="ANF00156">
    <property type="entry name" value="Shadow ORF (opposite yahK)"/>
</dbReference>
<organism evidence="2 3">
    <name type="scientific">Ajellomyces capsulatus (strain H143)</name>
    <name type="common">Darling's disease fungus</name>
    <name type="synonym">Histoplasma capsulatum</name>
    <dbReference type="NCBI Taxonomy" id="544712"/>
    <lineage>
        <taxon>Eukaryota</taxon>
        <taxon>Fungi</taxon>
        <taxon>Dikarya</taxon>
        <taxon>Ascomycota</taxon>
        <taxon>Pezizomycotina</taxon>
        <taxon>Eurotiomycetes</taxon>
        <taxon>Eurotiomycetidae</taxon>
        <taxon>Onygenales</taxon>
        <taxon>Ajellomycetaceae</taxon>
        <taxon>Histoplasma</taxon>
    </lineage>
</organism>
<reference evidence="3" key="1">
    <citation type="submission" date="2009-05" db="EMBL/GenBank/DDBJ databases">
        <title>The genome sequence of Ajellomyces capsulatus strain H143.</title>
        <authorList>
            <person name="Champion M."/>
            <person name="Cuomo C.A."/>
            <person name="Ma L.-J."/>
            <person name="Henn M.R."/>
            <person name="Sil A."/>
            <person name="Goldman B."/>
            <person name="Young S.K."/>
            <person name="Kodira C.D."/>
            <person name="Zeng Q."/>
            <person name="Koehrsen M."/>
            <person name="Alvarado L."/>
            <person name="Berlin A.M."/>
            <person name="Borenstein D."/>
            <person name="Chen Z."/>
            <person name="Engels R."/>
            <person name="Freedman E."/>
            <person name="Gellesch M."/>
            <person name="Goldberg J."/>
            <person name="Griggs A."/>
            <person name="Gujja S."/>
            <person name="Heiman D.I."/>
            <person name="Hepburn T.A."/>
            <person name="Howarth C."/>
            <person name="Jen D."/>
            <person name="Larson L."/>
            <person name="Lewis B."/>
            <person name="Mehta T."/>
            <person name="Park D."/>
            <person name="Pearson M."/>
            <person name="Roberts A."/>
            <person name="Saif S."/>
            <person name="Shea T.D."/>
            <person name="Shenoy N."/>
            <person name="Sisk P."/>
            <person name="Stolte C."/>
            <person name="Sykes S."/>
            <person name="Walk T."/>
            <person name="White J."/>
            <person name="Yandava C."/>
            <person name="Klein B."/>
            <person name="McEwen J.G."/>
            <person name="Puccia R."/>
            <person name="Goldman G.H."/>
            <person name="Felipe M.S."/>
            <person name="Nino-Vega G."/>
            <person name="San-Blas G."/>
            <person name="Taylor J.W."/>
            <person name="Mendoza L."/>
            <person name="Galagan J.E."/>
            <person name="Nusbaum C."/>
            <person name="Birren B.W."/>
        </authorList>
    </citation>
    <scope>NUCLEOTIDE SEQUENCE [LARGE SCALE GENOMIC DNA]</scope>
    <source>
        <strain evidence="3">H143</strain>
    </source>
</reference>
<dbReference type="AlphaFoldDB" id="C6H667"/>
<gene>
    <name evidence="2" type="ORF">HCDG_01918</name>
</gene>
<evidence type="ECO:0000256" key="1">
    <source>
        <dbReference type="SAM" id="MobiDB-lite"/>
    </source>
</evidence>
<name>C6H667_AJECH</name>
<evidence type="ECO:0000313" key="3">
    <source>
        <dbReference type="Proteomes" id="UP000002624"/>
    </source>
</evidence>
<proteinExistence type="predicted"/>
<dbReference type="HOGENOM" id="CLU_1767541_0_0_1"/>
<protein>
    <submittedName>
        <fullName evidence="2">Uncharacterized protein</fullName>
    </submittedName>
</protein>
<evidence type="ECO:0000313" key="2">
    <source>
        <dbReference type="EMBL" id="EER43888.1"/>
    </source>
</evidence>
<dbReference type="Proteomes" id="UP000002624">
    <property type="component" value="Unassembled WGS sequence"/>
</dbReference>
<dbReference type="AntiFam" id="ANF00088">
    <property type="entry name" value="Shadow ORF (opposite Fdh)"/>
</dbReference>
<accession>C6H667</accession>